<dbReference type="PANTHER" id="PTHR45588">
    <property type="entry name" value="TPR DOMAIN-CONTAINING PROTEIN"/>
    <property type="match status" value="1"/>
</dbReference>
<dbReference type="InterPro" id="IPR019734">
    <property type="entry name" value="TPR_rpt"/>
</dbReference>
<dbReference type="KEGG" id="cyn:Cyan7425_2694"/>
<dbReference type="SMART" id="SM00028">
    <property type="entry name" value="TPR"/>
    <property type="match status" value="4"/>
</dbReference>
<dbReference type="PROSITE" id="PS50005">
    <property type="entry name" value="TPR"/>
    <property type="match status" value="1"/>
</dbReference>
<dbReference type="Pfam" id="PF13181">
    <property type="entry name" value="TPR_8"/>
    <property type="match status" value="1"/>
</dbReference>
<protein>
    <submittedName>
        <fullName evidence="2">TPR repeat-containing protein</fullName>
    </submittedName>
</protein>
<proteinExistence type="predicted"/>
<evidence type="ECO:0000256" key="1">
    <source>
        <dbReference type="PROSITE-ProRule" id="PRU00339"/>
    </source>
</evidence>
<reference evidence="2" key="1">
    <citation type="submission" date="2009-01" db="EMBL/GenBank/DDBJ databases">
        <title>Complete sequence of chromosome Cyanothece sp. PCC 7425.</title>
        <authorList>
            <consortium name="US DOE Joint Genome Institute"/>
            <person name="Lucas S."/>
            <person name="Copeland A."/>
            <person name="Lapidus A."/>
            <person name="Glavina del Rio T."/>
            <person name="Dalin E."/>
            <person name="Tice H."/>
            <person name="Bruce D."/>
            <person name="Goodwin L."/>
            <person name="Pitluck S."/>
            <person name="Sims D."/>
            <person name="Meineke L."/>
            <person name="Brettin T."/>
            <person name="Detter J.C."/>
            <person name="Han C."/>
            <person name="Larimer F."/>
            <person name="Land M."/>
            <person name="Hauser L."/>
            <person name="Kyrpides N."/>
            <person name="Ovchinnikova G."/>
            <person name="Liberton M."/>
            <person name="Stoeckel J."/>
            <person name="Banerjee A."/>
            <person name="Singh A."/>
            <person name="Page L."/>
            <person name="Sato H."/>
            <person name="Zhao L."/>
            <person name="Sherman L."/>
            <person name="Pakrasi H."/>
            <person name="Richardson P."/>
        </authorList>
    </citation>
    <scope>NUCLEOTIDE SEQUENCE</scope>
    <source>
        <strain evidence="2">PCC 7425</strain>
    </source>
</reference>
<feature type="repeat" description="TPR" evidence="1">
    <location>
        <begin position="83"/>
        <end position="116"/>
    </location>
</feature>
<accession>B8HJT8</accession>
<organism evidence="2">
    <name type="scientific">Cyanothece sp. (strain PCC 7425 / ATCC 29141)</name>
    <dbReference type="NCBI Taxonomy" id="395961"/>
    <lineage>
        <taxon>Bacteria</taxon>
        <taxon>Bacillati</taxon>
        <taxon>Cyanobacteriota</taxon>
        <taxon>Cyanophyceae</taxon>
        <taxon>Gomontiellales</taxon>
        <taxon>Cyanothecaceae</taxon>
        <taxon>Cyanothece</taxon>
    </lineage>
</organism>
<dbReference type="eggNOG" id="COG0457">
    <property type="taxonomic scope" value="Bacteria"/>
</dbReference>
<dbReference type="InterPro" id="IPR011990">
    <property type="entry name" value="TPR-like_helical_dom_sf"/>
</dbReference>
<sequence>MKRTTTLALALAGLLIATGLSLPEQKLGLLAIAHEATVNPNPADPHKGHHPGSDPITPTSTVQPLFKHLGNYQHRITTANPLAQRYFNQGLILAYGFNHAAAARSFKQAIALDPSCAMCHWGVALVLGPNINAPMQKDDLPEAWQHLQKAIALSQNASTKEQVYIQALAKRYPAQHIDDRKPFDLAYAAAMREVVKRYPDDLDAATLFAEALMDTTPWDYWQDNGQPKPEGAEIMATLESVLKRNPNHPGANHLYIHAVEKERPELGVVSADRLMNLVPAAGHLVHMASHIYIRVGRYQDAVLANQRGIAADDAYIAQCQAQGMYPLAYMPHNHHFLWFAALMSGQGQLALQAAEHTAKVDTQLMRKPELAGTLQHFYVIPLFTYTRLGQWNKILSTPAPGSDLQYPTGIWHYARGMALLATNRPEQAATELHQLRRIAAEPAMQETKIFGNNSFASVLNIATEVLAGELAAQQGNYSQAIAHLQTAVKLEDALTYTEPADWYQPTRQILAGLLLKANRPTEAEQVYRQDLKIYPENGWSLYGLAQSLQAQGKSSEATATQKRLATAWQHADLKLTAAQL</sequence>
<dbReference type="OrthoDB" id="9778494at2"/>
<dbReference type="PANTHER" id="PTHR45588:SF1">
    <property type="entry name" value="WW DOMAIN-CONTAINING PROTEIN"/>
    <property type="match status" value="1"/>
</dbReference>
<dbReference type="SUPFAM" id="SSF48452">
    <property type="entry name" value="TPR-like"/>
    <property type="match status" value="2"/>
</dbReference>
<gene>
    <name evidence="2" type="ordered locus">Cyan7425_2694</name>
</gene>
<evidence type="ECO:0000313" key="2">
    <source>
        <dbReference type="EMBL" id="ACL45041.1"/>
    </source>
</evidence>
<name>B8HJT8_CYAP4</name>
<dbReference type="EMBL" id="CP001344">
    <property type="protein sequence ID" value="ACL45041.1"/>
    <property type="molecule type" value="Genomic_DNA"/>
</dbReference>
<keyword evidence="1" id="KW-0802">TPR repeat</keyword>
<dbReference type="Gene3D" id="1.25.40.10">
    <property type="entry name" value="Tetratricopeptide repeat domain"/>
    <property type="match status" value="2"/>
</dbReference>
<dbReference type="HOGENOM" id="CLU_011527_1_0_3"/>
<dbReference type="STRING" id="395961.Cyan7425_2694"/>
<dbReference type="AlphaFoldDB" id="B8HJT8"/>